<keyword evidence="1" id="KW-1185">Reference proteome</keyword>
<dbReference type="AlphaFoldDB" id="A0AAF3F9K1"/>
<reference evidence="2" key="1">
    <citation type="submission" date="2024-02" db="UniProtKB">
        <authorList>
            <consortium name="WormBaseParasite"/>
        </authorList>
    </citation>
    <scope>IDENTIFICATION</scope>
</reference>
<evidence type="ECO:0000313" key="1">
    <source>
        <dbReference type="Proteomes" id="UP000887575"/>
    </source>
</evidence>
<evidence type="ECO:0000313" key="2">
    <source>
        <dbReference type="WBParaSite" id="MBELARI_LOCUS3523"/>
    </source>
</evidence>
<sequence length="145" mass="16602">MDGETGYDEVKIHDGSLSPEEIEARQLEGEIEKKMRATFGDEAIDSVSPLSLHAFRSSTEIPTRRRNRMVARMNRPYFPDPLFLSPLKDRAAHMRAEMESLIGRFGGLCDEARDLITDLNKDVVLKAVDQMMHKDYSDSLYKRKP</sequence>
<proteinExistence type="predicted"/>
<organism evidence="1 2">
    <name type="scientific">Mesorhabditis belari</name>
    <dbReference type="NCBI Taxonomy" id="2138241"/>
    <lineage>
        <taxon>Eukaryota</taxon>
        <taxon>Metazoa</taxon>
        <taxon>Ecdysozoa</taxon>
        <taxon>Nematoda</taxon>
        <taxon>Chromadorea</taxon>
        <taxon>Rhabditida</taxon>
        <taxon>Rhabditina</taxon>
        <taxon>Rhabditomorpha</taxon>
        <taxon>Rhabditoidea</taxon>
        <taxon>Rhabditidae</taxon>
        <taxon>Mesorhabditinae</taxon>
        <taxon>Mesorhabditis</taxon>
    </lineage>
</organism>
<dbReference type="WBParaSite" id="MBELARI_LOCUS3523">
    <property type="protein sequence ID" value="MBELARI_LOCUS3523"/>
    <property type="gene ID" value="MBELARI_LOCUS3523"/>
</dbReference>
<accession>A0AAF3F9K1</accession>
<name>A0AAF3F9K1_9BILA</name>
<protein>
    <submittedName>
        <fullName evidence="2">Uncharacterized protein</fullName>
    </submittedName>
</protein>
<dbReference type="Proteomes" id="UP000887575">
    <property type="component" value="Unassembled WGS sequence"/>
</dbReference>